<evidence type="ECO:0000313" key="1">
    <source>
        <dbReference type="EMBL" id="JAD40004.1"/>
    </source>
</evidence>
<dbReference type="AlphaFoldDB" id="A0A0A8ZKT2"/>
<sequence length="35" mass="4182">MLKQLRTATVYKAREATSTYVVVPWLIEEVDMYLY</sequence>
<reference evidence="1" key="2">
    <citation type="journal article" date="2015" name="Data Brief">
        <title>Shoot transcriptome of the giant reed, Arundo donax.</title>
        <authorList>
            <person name="Barrero R.A."/>
            <person name="Guerrero F.D."/>
            <person name="Moolhuijzen P."/>
            <person name="Goolsby J.A."/>
            <person name="Tidwell J."/>
            <person name="Bellgard S.E."/>
            <person name="Bellgard M.I."/>
        </authorList>
    </citation>
    <scope>NUCLEOTIDE SEQUENCE</scope>
    <source>
        <tissue evidence="1">Shoot tissue taken approximately 20 cm above the soil surface</tissue>
    </source>
</reference>
<protein>
    <submittedName>
        <fullName evidence="1">Uncharacterized protein</fullName>
    </submittedName>
</protein>
<organism evidence="1">
    <name type="scientific">Arundo donax</name>
    <name type="common">Giant reed</name>
    <name type="synonym">Donax arundinaceus</name>
    <dbReference type="NCBI Taxonomy" id="35708"/>
    <lineage>
        <taxon>Eukaryota</taxon>
        <taxon>Viridiplantae</taxon>
        <taxon>Streptophyta</taxon>
        <taxon>Embryophyta</taxon>
        <taxon>Tracheophyta</taxon>
        <taxon>Spermatophyta</taxon>
        <taxon>Magnoliopsida</taxon>
        <taxon>Liliopsida</taxon>
        <taxon>Poales</taxon>
        <taxon>Poaceae</taxon>
        <taxon>PACMAD clade</taxon>
        <taxon>Arundinoideae</taxon>
        <taxon>Arundineae</taxon>
        <taxon>Arundo</taxon>
    </lineage>
</organism>
<accession>A0A0A8ZKT2</accession>
<dbReference type="EMBL" id="GBRH01257891">
    <property type="protein sequence ID" value="JAD40004.1"/>
    <property type="molecule type" value="Transcribed_RNA"/>
</dbReference>
<reference evidence="1" key="1">
    <citation type="submission" date="2014-09" db="EMBL/GenBank/DDBJ databases">
        <authorList>
            <person name="Magalhaes I.L.F."/>
            <person name="Oliveira U."/>
            <person name="Santos F.R."/>
            <person name="Vidigal T.H.D.A."/>
            <person name="Brescovit A.D."/>
            <person name="Santos A.J."/>
        </authorList>
    </citation>
    <scope>NUCLEOTIDE SEQUENCE</scope>
    <source>
        <tissue evidence="1">Shoot tissue taken approximately 20 cm above the soil surface</tissue>
    </source>
</reference>
<proteinExistence type="predicted"/>
<name>A0A0A8ZKT2_ARUDO</name>